<dbReference type="Gene3D" id="1.10.10.10">
    <property type="entry name" value="Winged helix-like DNA-binding domain superfamily/Winged helix DNA-binding domain"/>
    <property type="match status" value="1"/>
</dbReference>
<dbReference type="PROSITE" id="PS50995">
    <property type="entry name" value="HTH_MARR_2"/>
    <property type="match status" value="1"/>
</dbReference>
<dbReference type="SMART" id="SM00347">
    <property type="entry name" value="HTH_MARR"/>
    <property type="match status" value="1"/>
</dbReference>
<dbReference type="Pfam" id="PF12802">
    <property type="entry name" value="MarR_2"/>
    <property type="match status" value="1"/>
</dbReference>
<dbReference type="InterPro" id="IPR036388">
    <property type="entry name" value="WH-like_DNA-bd_sf"/>
</dbReference>
<proteinExistence type="predicted"/>
<evidence type="ECO:0000313" key="3">
    <source>
        <dbReference type="Proteomes" id="UP001379533"/>
    </source>
</evidence>
<dbReference type="PANTHER" id="PTHR33164:SF43">
    <property type="entry name" value="HTH-TYPE TRANSCRIPTIONAL REPRESSOR YETL"/>
    <property type="match status" value="1"/>
</dbReference>
<gene>
    <name evidence="2" type="ORF">LZC95_33800</name>
</gene>
<dbReference type="PRINTS" id="PR00598">
    <property type="entry name" value="HTHMARR"/>
</dbReference>
<reference evidence="2 3" key="1">
    <citation type="submission" date="2021-12" db="EMBL/GenBank/DDBJ databases">
        <title>Discovery of the Pendulisporaceae a myxobacterial family with distinct sporulation behavior and unique specialized metabolism.</title>
        <authorList>
            <person name="Garcia R."/>
            <person name="Popoff A."/>
            <person name="Bader C.D."/>
            <person name="Loehr J."/>
            <person name="Walesch S."/>
            <person name="Walt C."/>
            <person name="Boldt J."/>
            <person name="Bunk B."/>
            <person name="Haeckl F.J.F.P.J."/>
            <person name="Gunesch A.P."/>
            <person name="Birkelbach J."/>
            <person name="Nuebel U."/>
            <person name="Pietschmann T."/>
            <person name="Bach T."/>
            <person name="Mueller R."/>
        </authorList>
    </citation>
    <scope>NUCLEOTIDE SEQUENCE [LARGE SCALE GENOMIC DNA]</scope>
    <source>
        <strain evidence="2 3">MSr12523</strain>
    </source>
</reference>
<dbReference type="PANTHER" id="PTHR33164">
    <property type="entry name" value="TRANSCRIPTIONAL REGULATOR, MARR FAMILY"/>
    <property type="match status" value="1"/>
</dbReference>
<dbReference type="RefSeq" id="WP_394842039.1">
    <property type="nucleotide sequence ID" value="NZ_CP089982.1"/>
</dbReference>
<sequence>MFEHCLYFNTTALARVVEREWAAAFKPFDLTPPQAFMLRLVLSRPGLSPHELASELTIARPTATRLLDGLQNLGFVERRQAEFDARHWEVHPTAAARKIQTALHAASGEVTQRIQREIGKEHFADTVRKVRDVCSALK</sequence>
<evidence type="ECO:0000313" key="2">
    <source>
        <dbReference type="EMBL" id="WXA91419.1"/>
    </source>
</evidence>
<dbReference type="InterPro" id="IPR000835">
    <property type="entry name" value="HTH_MarR-typ"/>
</dbReference>
<dbReference type="EMBL" id="CP089982">
    <property type="protein sequence ID" value="WXA91419.1"/>
    <property type="molecule type" value="Genomic_DNA"/>
</dbReference>
<accession>A0ABZ2K3Q1</accession>
<dbReference type="InterPro" id="IPR036390">
    <property type="entry name" value="WH_DNA-bd_sf"/>
</dbReference>
<organism evidence="2 3">
    <name type="scientific">Pendulispora brunnea</name>
    <dbReference type="NCBI Taxonomy" id="2905690"/>
    <lineage>
        <taxon>Bacteria</taxon>
        <taxon>Pseudomonadati</taxon>
        <taxon>Myxococcota</taxon>
        <taxon>Myxococcia</taxon>
        <taxon>Myxococcales</taxon>
        <taxon>Sorangiineae</taxon>
        <taxon>Pendulisporaceae</taxon>
        <taxon>Pendulispora</taxon>
    </lineage>
</organism>
<evidence type="ECO:0000259" key="1">
    <source>
        <dbReference type="PROSITE" id="PS50995"/>
    </source>
</evidence>
<dbReference type="SUPFAM" id="SSF46785">
    <property type="entry name" value="Winged helix' DNA-binding domain"/>
    <property type="match status" value="1"/>
</dbReference>
<keyword evidence="3" id="KW-1185">Reference proteome</keyword>
<feature type="domain" description="HTH marR-type" evidence="1">
    <location>
        <begin position="3"/>
        <end position="138"/>
    </location>
</feature>
<name>A0ABZ2K3Q1_9BACT</name>
<protein>
    <submittedName>
        <fullName evidence="2">MarR family winged helix-turn-helix transcriptional regulator</fullName>
    </submittedName>
</protein>
<dbReference type="InterPro" id="IPR039422">
    <property type="entry name" value="MarR/SlyA-like"/>
</dbReference>
<dbReference type="Proteomes" id="UP001379533">
    <property type="component" value="Chromosome"/>
</dbReference>